<dbReference type="GO" id="GO:0003755">
    <property type="term" value="F:peptidyl-prolyl cis-trans isomerase activity"/>
    <property type="evidence" value="ECO:0007669"/>
    <property type="project" value="UniProtKB-KW"/>
</dbReference>
<name>A0A5A9Z519_9RHOB</name>
<dbReference type="AlphaFoldDB" id="A0A5A9Z519"/>
<dbReference type="InterPro" id="IPR046357">
    <property type="entry name" value="PPIase_dom_sf"/>
</dbReference>
<dbReference type="InterPro" id="IPR000297">
    <property type="entry name" value="PPIase_PpiC"/>
</dbReference>
<dbReference type="Proteomes" id="UP000325291">
    <property type="component" value="Unassembled WGS sequence"/>
</dbReference>
<organism evidence="11 12">
    <name type="scientific">Aquicoccus porphyridii</name>
    <dbReference type="NCBI Taxonomy" id="1852029"/>
    <lineage>
        <taxon>Bacteria</taxon>
        <taxon>Pseudomonadati</taxon>
        <taxon>Pseudomonadota</taxon>
        <taxon>Alphaproteobacteria</taxon>
        <taxon>Rhodobacterales</taxon>
        <taxon>Paracoccaceae</taxon>
        <taxon>Aquicoccus</taxon>
    </lineage>
</organism>
<dbReference type="Gene3D" id="3.10.50.40">
    <property type="match status" value="1"/>
</dbReference>
<comment type="similarity">
    <text evidence="2">Belongs to the PpiC/parvulin rotamase family.</text>
</comment>
<sequence>MSKRLSFLAAPLFALAVTGAAPLMADDAPTADTVIATVNGTEITLGHMILMRNNLPQQYAQLPDDVLFQGVLDQLVHQTILMQSYDDAMPDRVKTALENEERSLMAAEAIQATLDSALSDDVLRAAYEEQYADATPGTEYNAAHILVETEDEARAILSELEGGADFATLAREKSTGPSGPDGGNLGWFGEGMMVPSFEEAVMALDVGDLSAPIETQFGWHVIKLNETRVKDAPAFEDVRGEIESGLQSEVIEARIGELTEKATIDRSGETGIDPAILKDTSLLEN</sequence>
<feature type="chain" id="PRO_5023032391" description="Parvulin-like PPIase" evidence="9">
    <location>
        <begin position="26"/>
        <end position="285"/>
    </location>
</feature>
<evidence type="ECO:0000256" key="5">
    <source>
        <dbReference type="ARBA" id="ARBA00023110"/>
    </source>
</evidence>
<proteinExistence type="inferred from homology"/>
<evidence type="ECO:0000256" key="3">
    <source>
        <dbReference type="ARBA" id="ARBA00013194"/>
    </source>
</evidence>
<evidence type="ECO:0000313" key="12">
    <source>
        <dbReference type="Proteomes" id="UP000325291"/>
    </source>
</evidence>
<protein>
    <recommendedName>
        <fullName evidence="4">Parvulin-like PPIase</fullName>
        <ecNumber evidence="3">5.2.1.8</ecNumber>
    </recommendedName>
    <alternativeName>
        <fullName evidence="6">Peptidyl-prolyl cis-trans isomerase plp</fullName>
    </alternativeName>
    <alternativeName>
        <fullName evidence="7">Rotamase plp</fullName>
    </alternativeName>
</protein>
<dbReference type="EMBL" id="VINQ01000014">
    <property type="protein sequence ID" value="KAA0912286.1"/>
    <property type="molecule type" value="Genomic_DNA"/>
</dbReference>
<reference evidence="11 12" key="1">
    <citation type="submission" date="2019-07" db="EMBL/GenBank/DDBJ databases">
        <title>Aquicoccus porphyridii gen. nov., sp. nov., isolated from a small marine red alga, Porphyridium marinum.</title>
        <authorList>
            <person name="Liu L."/>
        </authorList>
    </citation>
    <scope>NUCLEOTIDE SEQUENCE [LARGE SCALE GENOMIC DNA]</scope>
    <source>
        <strain evidence="11 12">L1 8-17</strain>
    </source>
</reference>
<feature type="domain" description="PpiC" evidence="10">
    <location>
        <begin position="137"/>
        <end position="226"/>
    </location>
</feature>
<evidence type="ECO:0000256" key="2">
    <source>
        <dbReference type="ARBA" id="ARBA00007656"/>
    </source>
</evidence>
<dbReference type="SUPFAM" id="SSF109998">
    <property type="entry name" value="Triger factor/SurA peptide-binding domain-like"/>
    <property type="match status" value="1"/>
</dbReference>
<comment type="catalytic activity">
    <reaction evidence="1">
        <text>[protein]-peptidylproline (omega=180) = [protein]-peptidylproline (omega=0)</text>
        <dbReference type="Rhea" id="RHEA:16237"/>
        <dbReference type="Rhea" id="RHEA-COMP:10747"/>
        <dbReference type="Rhea" id="RHEA-COMP:10748"/>
        <dbReference type="ChEBI" id="CHEBI:83833"/>
        <dbReference type="ChEBI" id="CHEBI:83834"/>
        <dbReference type="EC" id="5.2.1.8"/>
    </reaction>
</comment>
<feature type="signal peptide" evidence="9">
    <location>
        <begin position="1"/>
        <end position="25"/>
    </location>
</feature>
<dbReference type="SUPFAM" id="SSF54534">
    <property type="entry name" value="FKBP-like"/>
    <property type="match status" value="1"/>
</dbReference>
<comment type="caution">
    <text evidence="11">The sequence shown here is derived from an EMBL/GenBank/DDBJ whole genome shotgun (WGS) entry which is preliminary data.</text>
</comment>
<keyword evidence="8 11" id="KW-0413">Isomerase</keyword>
<dbReference type="PROSITE" id="PS01096">
    <property type="entry name" value="PPIC_PPIASE_1"/>
    <property type="match status" value="1"/>
</dbReference>
<gene>
    <name evidence="11" type="ORF">FLO80_15800</name>
</gene>
<dbReference type="InterPro" id="IPR050245">
    <property type="entry name" value="PrsA_foldase"/>
</dbReference>
<dbReference type="PROSITE" id="PS50198">
    <property type="entry name" value="PPIC_PPIASE_2"/>
    <property type="match status" value="1"/>
</dbReference>
<evidence type="ECO:0000313" key="11">
    <source>
        <dbReference type="EMBL" id="KAA0912286.1"/>
    </source>
</evidence>
<dbReference type="RefSeq" id="WP_111364324.1">
    <property type="nucleotide sequence ID" value="NZ_VINQ01000014.1"/>
</dbReference>
<keyword evidence="12" id="KW-1185">Reference proteome</keyword>
<keyword evidence="5 8" id="KW-0697">Rotamase</keyword>
<evidence type="ECO:0000256" key="1">
    <source>
        <dbReference type="ARBA" id="ARBA00000971"/>
    </source>
</evidence>
<dbReference type="PANTHER" id="PTHR47245">
    <property type="entry name" value="PEPTIDYLPROLYL ISOMERASE"/>
    <property type="match status" value="1"/>
</dbReference>
<dbReference type="InterPro" id="IPR027304">
    <property type="entry name" value="Trigger_fact/SurA_dom_sf"/>
</dbReference>
<dbReference type="Pfam" id="PF00639">
    <property type="entry name" value="Rotamase"/>
    <property type="match status" value="1"/>
</dbReference>
<dbReference type="InterPro" id="IPR023058">
    <property type="entry name" value="PPIase_PpiC_CS"/>
</dbReference>
<keyword evidence="9" id="KW-0732">Signal</keyword>
<accession>A0A5A9Z519</accession>
<evidence type="ECO:0000259" key="10">
    <source>
        <dbReference type="PROSITE" id="PS50198"/>
    </source>
</evidence>
<evidence type="ECO:0000256" key="7">
    <source>
        <dbReference type="ARBA" id="ARBA00031484"/>
    </source>
</evidence>
<evidence type="ECO:0000256" key="8">
    <source>
        <dbReference type="PROSITE-ProRule" id="PRU00278"/>
    </source>
</evidence>
<evidence type="ECO:0000256" key="9">
    <source>
        <dbReference type="SAM" id="SignalP"/>
    </source>
</evidence>
<evidence type="ECO:0000256" key="6">
    <source>
        <dbReference type="ARBA" id="ARBA00030642"/>
    </source>
</evidence>
<evidence type="ECO:0000256" key="4">
    <source>
        <dbReference type="ARBA" id="ARBA00018370"/>
    </source>
</evidence>
<dbReference type="EC" id="5.2.1.8" evidence="3"/>
<dbReference type="PANTHER" id="PTHR47245:SF2">
    <property type="entry name" value="PEPTIDYL-PROLYL CIS-TRANS ISOMERASE HP_0175-RELATED"/>
    <property type="match status" value="1"/>
</dbReference>